<dbReference type="GO" id="GO:0005886">
    <property type="term" value="C:plasma membrane"/>
    <property type="evidence" value="ECO:0007669"/>
    <property type="project" value="TreeGrafter"/>
</dbReference>
<dbReference type="PROSITE" id="PS00713">
    <property type="entry name" value="NA_DICARBOXYL_SYMP_1"/>
    <property type="match status" value="1"/>
</dbReference>
<evidence type="ECO:0000313" key="11">
    <source>
        <dbReference type="EMBL" id="CEK90320.1"/>
    </source>
</evidence>
<dbReference type="PROSITE" id="PS00714">
    <property type="entry name" value="NA_DICARBOXYL_SYMP_2"/>
    <property type="match status" value="1"/>
</dbReference>
<comment type="similarity">
    <text evidence="8">Belongs to the dicarboxylate/amino acid:cation symporter (DAACS) (TC 2.A.23) family.</text>
</comment>
<feature type="transmembrane region" description="Helical" evidence="8">
    <location>
        <begin position="342"/>
        <end position="368"/>
    </location>
</feature>
<keyword evidence="5 8" id="KW-1133">Transmembrane helix</keyword>
<dbReference type="PANTHER" id="PTHR11958:SF99">
    <property type="entry name" value="SODIUM-DEPENDENT EXCITATORY AMINO ACID TRANSPORTER GLT-6-RELATED"/>
    <property type="match status" value="1"/>
</dbReference>
<accession>A0A0B7BAC5</accession>
<protein>
    <recommendedName>
        <fullName evidence="8">Amino acid transporter</fullName>
    </recommendedName>
</protein>
<evidence type="ECO:0000256" key="9">
    <source>
        <dbReference type="SAM" id="MobiDB-lite"/>
    </source>
</evidence>
<dbReference type="SUPFAM" id="SSF118215">
    <property type="entry name" value="Proton glutamate symport protein"/>
    <property type="match status" value="1"/>
</dbReference>
<feature type="transmembrane region" description="Helical" evidence="8">
    <location>
        <begin position="454"/>
        <end position="474"/>
    </location>
</feature>
<dbReference type="Pfam" id="PF00375">
    <property type="entry name" value="SDF"/>
    <property type="match status" value="1"/>
</dbReference>
<evidence type="ECO:0000256" key="6">
    <source>
        <dbReference type="ARBA" id="ARBA00023136"/>
    </source>
</evidence>
<evidence type="ECO:0000256" key="5">
    <source>
        <dbReference type="ARBA" id="ARBA00022989"/>
    </source>
</evidence>
<keyword evidence="6 8" id="KW-0472">Membrane</keyword>
<dbReference type="EMBL" id="HACG01043455">
    <property type="protein sequence ID" value="CEK90320.1"/>
    <property type="molecule type" value="Transcribed_RNA"/>
</dbReference>
<sequence length="574" mass="62416">MADATGAGEPMIDGDKKDRNQGVTFTNRTGPAGACLTCLSSTPGWCRKNLLLVLTIVGVIFGIIIGFSLRPANISAEAIMLVSFPGEMLMSMLKMLIVPLIISSMITGLASLDPKNSGRMGARAIVYYLLTTLVAIILGIILVLAIHPGDRDDGVRKRSKKEKITPSSLDAFMDLLRNIFPNNIIQACFQHTKTVYAVKEPEEFIYTSANGSTLLSELNSTMANSFTTVLTTTQRTILDASYTDSNNTVVVIREEVTKWVRTYPMNDGVNVLGIITFCTAFGILISNMGARGKIMIDFFSVLNEIIMKMVIIVMWYSPIGIMFLIAGKILELDDPEKVGKQLGMYMVTILMGLSIHALILLPGIYFVLTRKNPFHLMWGVVQALVTAIGTASSTATLPVTFQCLEDKLHIDKRVTRFVLPIGATINMDGTALYEAVAPIFIAQMNGMELTFGKIIAISLTATCASIGAAAIPSAGLVTMVMVLTSVGLPADDISLILAVDWFLDRFRTATNVLGDSFGAAVVAHLSRHELEQDHHVPIDDTIEFDSHENGKRKSITTAQKGESLKINFKSFMGI</sequence>
<dbReference type="InterPro" id="IPR050746">
    <property type="entry name" value="DAACS"/>
</dbReference>
<feature type="transmembrane region" description="Helical" evidence="8">
    <location>
        <begin position="89"/>
        <end position="112"/>
    </location>
</feature>
<dbReference type="GO" id="GO:0005313">
    <property type="term" value="F:L-glutamate transmembrane transporter activity"/>
    <property type="evidence" value="ECO:0007669"/>
    <property type="project" value="TreeGrafter"/>
</dbReference>
<evidence type="ECO:0000256" key="7">
    <source>
        <dbReference type="ARBA" id="ARBA00023180"/>
    </source>
</evidence>
<evidence type="ECO:0000256" key="8">
    <source>
        <dbReference type="RuleBase" id="RU361216"/>
    </source>
</evidence>
<keyword evidence="7" id="KW-0325">Glycoprotein</keyword>
<keyword evidence="4 8" id="KW-0769">Symport</keyword>
<feature type="transmembrane region" description="Helical" evidence="8">
    <location>
        <begin position="124"/>
        <end position="146"/>
    </location>
</feature>
<evidence type="ECO:0000256" key="3">
    <source>
        <dbReference type="ARBA" id="ARBA00022692"/>
    </source>
</evidence>
<dbReference type="GO" id="GO:0015175">
    <property type="term" value="F:neutral L-amino acid transmembrane transporter activity"/>
    <property type="evidence" value="ECO:0007669"/>
    <property type="project" value="TreeGrafter"/>
</dbReference>
<organism evidence="10">
    <name type="scientific">Arion vulgaris</name>
    <dbReference type="NCBI Taxonomy" id="1028688"/>
    <lineage>
        <taxon>Eukaryota</taxon>
        <taxon>Metazoa</taxon>
        <taxon>Spiralia</taxon>
        <taxon>Lophotrochozoa</taxon>
        <taxon>Mollusca</taxon>
        <taxon>Gastropoda</taxon>
        <taxon>Heterobranchia</taxon>
        <taxon>Euthyneura</taxon>
        <taxon>Panpulmonata</taxon>
        <taxon>Eupulmonata</taxon>
        <taxon>Stylommatophora</taxon>
        <taxon>Helicina</taxon>
        <taxon>Arionoidea</taxon>
        <taxon>Arionidae</taxon>
        <taxon>Arion</taxon>
    </lineage>
</organism>
<feature type="transmembrane region" description="Helical" evidence="8">
    <location>
        <begin position="375"/>
        <end position="397"/>
    </location>
</feature>
<dbReference type="AlphaFoldDB" id="A0A0B7BAC5"/>
<keyword evidence="2 8" id="KW-0813">Transport</keyword>
<dbReference type="Gene3D" id="1.10.3860.10">
    <property type="entry name" value="Sodium:dicarboxylate symporter"/>
    <property type="match status" value="1"/>
</dbReference>
<comment type="subcellular location">
    <subcellularLocation>
        <location evidence="1 8">Membrane</location>
        <topology evidence="1 8">Multi-pass membrane protein</topology>
    </subcellularLocation>
</comment>
<keyword evidence="3 8" id="KW-0812">Transmembrane</keyword>
<dbReference type="InterPro" id="IPR018107">
    <property type="entry name" value="Na-dicarboxylate_symporter_CS"/>
</dbReference>
<evidence type="ECO:0000256" key="1">
    <source>
        <dbReference type="ARBA" id="ARBA00004141"/>
    </source>
</evidence>
<dbReference type="GO" id="GO:0015501">
    <property type="term" value="F:glutamate:sodium symporter activity"/>
    <property type="evidence" value="ECO:0007669"/>
    <property type="project" value="TreeGrafter"/>
</dbReference>
<evidence type="ECO:0000256" key="2">
    <source>
        <dbReference type="ARBA" id="ARBA00022448"/>
    </source>
</evidence>
<name>A0A0B7BAC5_9EUPU</name>
<gene>
    <name evidence="10" type="primary">ORF176114</name>
    <name evidence="11" type="synonym">ORF176122</name>
</gene>
<feature type="transmembrane region" description="Helical" evidence="8">
    <location>
        <begin position="268"/>
        <end position="288"/>
    </location>
</feature>
<dbReference type="PRINTS" id="PR00173">
    <property type="entry name" value="EDTRNSPORT"/>
</dbReference>
<feature type="transmembrane region" description="Helical" evidence="8">
    <location>
        <begin position="50"/>
        <end position="69"/>
    </location>
</feature>
<dbReference type="EMBL" id="HACG01043454">
    <property type="protein sequence ID" value="CEK90319.1"/>
    <property type="molecule type" value="Transcribed_RNA"/>
</dbReference>
<feature type="region of interest" description="Disordered" evidence="9">
    <location>
        <begin position="1"/>
        <end position="24"/>
    </location>
</feature>
<evidence type="ECO:0000256" key="4">
    <source>
        <dbReference type="ARBA" id="ARBA00022847"/>
    </source>
</evidence>
<dbReference type="InterPro" id="IPR001991">
    <property type="entry name" value="Na-dicarboxylate_symporter"/>
</dbReference>
<feature type="transmembrane region" description="Helical" evidence="8">
    <location>
        <begin position="309"/>
        <end position="330"/>
    </location>
</feature>
<reference evidence="10" key="1">
    <citation type="submission" date="2014-12" db="EMBL/GenBank/DDBJ databases">
        <title>Insight into the proteome of Arion vulgaris.</title>
        <authorList>
            <person name="Aradska J."/>
            <person name="Bulat T."/>
            <person name="Smidak R."/>
            <person name="Sarate P."/>
            <person name="Gangsoo J."/>
            <person name="Sialana F."/>
            <person name="Bilban M."/>
            <person name="Lubec G."/>
        </authorList>
    </citation>
    <scope>NUCLEOTIDE SEQUENCE</scope>
    <source>
        <tissue evidence="10">Skin</tissue>
    </source>
</reference>
<dbReference type="PANTHER" id="PTHR11958">
    <property type="entry name" value="SODIUM/DICARBOXYLATE SYMPORTER-RELATED"/>
    <property type="match status" value="1"/>
</dbReference>
<proteinExistence type="inferred from homology"/>
<dbReference type="InterPro" id="IPR036458">
    <property type="entry name" value="Na:dicarbo_symporter_sf"/>
</dbReference>
<evidence type="ECO:0000313" key="10">
    <source>
        <dbReference type="EMBL" id="CEK90319.1"/>
    </source>
</evidence>